<gene>
    <name evidence="2" type="ORF">NP493_99g00001</name>
</gene>
<keyword evidence="3" id="KW-1185">Reference proteome</keyword>
<sequence>MAGIPAPRALAYRARPERTRQRPLTPALVATSSTTDPRRPSAGVRDSENYTVATSPVRAGRVPPNAITKQHSIAVTSSVLSEKFTSGAYIREYKRFQSSPARL</sequence>
<dbReference type="AlphaFoldDB" id="A0AAD9UHS1"/>
<feature type="compositionally biased region" description="Low complexity" evidence="1">
    <location>
        <begin position="1"/>
        <end position="13"/>
    </location>
</feature>
<dbReference type="Proteomes" id="UP001209878">
    <property type="component" value="Unassembled WGS sequence"/>
</dbReference>
<comment type="caution">
    <text evidence="2">The sequence shown here is derived from an EMBL/GenBank/DDBJ whole genome shotgun (WGS) entry which is preliminary data.</text>
</comment>
<accession>A0AAD9UHS1</accession>
<evidence type="ECO:0000313" key="3">
    <source>
        <dbReference type="Proteomes" id="UP001209878"/>
    </source>
</evidence>
<organism evidence="2 3">
    <name type="scientific">Ridgeia piscesae</name>
    <name type="common">Tubeworm</name>
    <dbReference type="NCBI Taxonomy" id="27915"/>
    <lineage>
        <taxon>Eukaryota</taxon>
        <taxon>Metazoa</taxon>
        <taxon>Spiralia</taxon>
        <taxon>Lophotrochozoa</taxon>
        <taxon>Annelida</taxon>
        <taxon>Polychaeta</taxon>
        <taxon>Sedentaria</taxon>
        <taxon>Canalipalpata</taxon>
        <taxon>Sabellida</taxon>
        <taxon>Siboglinidae</taxon>
        <taxon>Ridgeia</taxon>
    </lineage>
</organism>
<protein>
    <submittedName>
        <fullName evidence="2">Uncharacterized protein</fullName>
    </submittedName>
</protein>
<name>A0AAD9UHS1_RIDPI</name>
<reference evidence="2" key="1">
    <citation type="journal article" date="2023" name="Mol. Biol. Evol.">
        <title>Third-Generation Sequencing Reveals the Adaptive Role of the Epigenome in Three Deep-Sea Polychaetes.</title>
        <authorList>
            <person name="Perez M."/>
            <person name="Aroh O."/>
            <person name="Sun Y."/>
            <person name="Lan Y."/>
            <person name="Juniper S.K."/>
            <person name="Young C.R."/>
            <person name="Angers B."/>
            <person name="Qian P.Y."/>
        </authorList>
    </citation>
    <scope>NUCLEOTIDE SEQUENCE</scope>
    <source>
        <strain evidence="2">R07B-5</strain>
    </source>
</reference>
<proteinExistence type="predicted"/>
<feature type="region of interest" description="Disordered" evidence="1">
    <location>
        <begin position="1"/>
        <end position="64"/>
    </location>
</feature>
<evidence type="ECO:0000256" key="1">
    <source>
        <dbReference type="SAM" id="MobiDB-lite"/>
    </source>
</evidence>
<dbReference type="EMBL" id="JAODUO010000099">
    <property type="protein sequence ID" value="KAK2189687.1"/>
    <property type="molecule type" value="Genomic_DNA"/>
</dbReference>
<evidence type="ECO:0000313" key="2">
    <source>
        <dbReference type="EMBL" id="KAK2189687.1"/>
    </source>
</evidence>